<dbReference type="AlphaFoldDB" id="A0A2T7USB5"/>
<evidence type="ECO:0000313" key="2">
    <source>
        <dbReference type="EMBL" id="PVE47635.1"/>
    </source>
</evidence>
<accession>A0A2T7USB5</accession>
<dbReference type="OrthoDB" id="8455637at2"/>
<keyword evidence="3" id="KW-1185">Reference proteome</keyword>
<gene>
    <name evidence="2" type="ORF">DDE23_09310</name>
</gene>
<dbReference type="EMBL" id="QDDR01000004">
    <property type="protein sequence ID" value="PVE47635.1"/>
    <property type="molecule type" value="Genomic_DNA"/>
</dbReference>
<evidence type="ECO:0008006" key="4">
    <source>
        <dbReference type="Google" id="ProtNLM"/>
    </source>
</evidence>
<evidence type="ECO:0000313" key="3">
    <source>
        <dbReference type="Proteomes" id="UP000244810"/>
    </source>
</evidence>
<evidence type="ECO:0000256" key="1">
    <source>
        <dbReference type="SAM" id="MobiDB-lite"/>
    </source>
</evidence>
<feature type="region of interest" description="Disordered" evidence="1">
    <location>
        <begin position="1"/>
        <end position="41"/>
    </location>
</feature>
<name>A0A2T7USB5_9RHOB</name>
<organism evidence="2 3">
    <name type="scientific">Pararhodobacter aggregans</name>
    <dbReference type="NCBI Taxonomy" id="404875"/>
    <lineage>
        <taxon>Bacteria</taxon>
        <taxon>Pseudomonadati</taxon>
        <taxon>Pseudomonadota</taxon>
        <taxon>Alphaproteobacteria</taxon>
        <taxon>Rhodobacterales</taxon>
        <taxon>Paracoccaceae</taxon>
        <taxon>Pararhodobacter</taxon>
    </lineage>
</organism>
<reference evidence="2 3" key="1">
    <citation type="journal article" date="2011" name="Syst. Appl. Microbiol.">
        <title>Defluviimonas denitrificans gen. nov., sp. nov., and Pararhodobacter aggregans gen. nov., sp. nov., non-phototrophic Rhodobacteraceae from the biofilter of a marine aquaculture.</title>
        <authorList>
            <person name="Foesel B.U."/>
            <person name="Drake H.L."/>
            <person name="Schramm A."/>
        </authorList>
    </citation>
    <scope>NUCLEOTIDE SEQUENCE [LARGE SCALE GENOMIC DNA]</scope>
    <source>
        <strain evidence="2 3">D1-19</strain>
    </source>
</reference>
<proteinExistence type="predicted"/>
<feature type="compositionally biased region" description="Acidic residues" evidence="1">
    <location>
        <begin position="7"/>
        <end position="25"/>
    </location>
</feature>
<comment type="caution">
    <text evidence="2">The sequence shown here is derived from an EMBL/GenBank/DDBJ whole genome shotgun (WGS) entry which is preliminary data.</text>
</comment>
<sequence>MPRPVDDDFPGDLPDDPQGIPEEDLWFLPGPFEDDDPLDQPLPRADRRALFEPDEWRAAEQALAGPLAGLSLAFGELDLRLRQGPPGLRLRLALQEVATLSWWAGTRFPVERLGLWLALRVGSTAESEAALARAGWATRRLTHGPAPAQDIGGFLDRPGETIEDLAVLLRSMAGLHPVTQAAVLFQAWRLIGPETARDLEAAVLAARHGAAMSRLPGQGAPFLPLATGGPGGLQGQGEPRRKLAAWIAGAEQSVLAALLHLERLTAWRQRAEEATGDLSGRVPALLLDVIEGWPLVAAPLAEAETRASRAAVQRNLDRLTERGLIEEITGQGRFRLWRARL</sequence>
<dbReference type="RefSeq" id="WP_107751007.1">
    <property type="nucleotide sequence ID" value="NZ_QBKF01000003.1"/>
</dbReference>
<protein>
    <recommendedName>
        <fullName evidence="4">HTH DNA binding domain-containing protein</fullName>
    </recommendedName>
</protein>
<dbReference type="Proteomes" id="UP000244810">
    <property type="component" value="Unassembled WGS sequence"/>
</dbReference>